<feature type="transmembrane region" description="Helical" evidence="1">
    <location>
        <begin position="300"/>
        <end position="320"/>
    </location>
</feature>
<feature type="transmembrane region" description="Helical" evidence="1">
    <location>
        <begin position="434"/>
        <end position="455"/>
    </location>
</feature>
<feature type="transmembrane region" description="Helical" evidence="1">
    <location>
        <begin position="82"/>
        <end position="102"/>
    </location>
</feature>
<evidence type="ECO:0000313" key="3">
    <source>
        <dbReference type="Proteomes" id="UP000014978"/>
    </source>
</evidence>
<keyword evidence="1" id="KW-0472">Membrane</keyword>
<feature type="transmembrane region" description="Helical" evidence="1">
    <location>
        <begin position="467"/>
        <end position="489"/>
    </location>
</feature>
<dbReference type="VEuPathDB" id="MicrosporidiaDB:SLOPH_1168"/>
<feature type="transmembrane region" description="Helical" evidence="1">
    <location>
        <begin position="365"/>
        <end position="382"/>
    </location>
</feature>
<dbReference type="InterPro" id="IPR036259">
    <property type="entry name" value="MFS_trans_sf"/>
</dbReference>
<evidence type="ECO:0000256" key="1">
    <source>
        <dbReference type="SAM" id="Phobius"/>
    </source>
</evidence>
<feature type="transmembrane region" description="Helical" evidence="1">
    <location>
        <begin position="522"/>
        <end position="544"/>
    </location>
</feature>
<accession>S7XH81</accession>
<keyword evidence="3" id="KW-1185">Reference proteome</keyword>
<dbReference type="HOGENOM" id="CLU_486772_0_0_1"/>
<feature type="transmembrane region" description="Helical" evidence="1">
    <location>
        <begin position="239"/>
        <end position="257"/>
    </location>
</feature>
<evidence type="ECO:0000313" key="2">
    <source>
        <dbReference type="EMBL" id="EPR78419.1"/>
    </source>
</evidence>
<dbReference type="EMBL" id="ATCN01000805">
    <property type="protein sequence ID" value="EPR78419.1"/>
    <property type="molecule type" value="Genomic_DNA"/>
</dbReference>
<organism evidence="2 3">
    <name type="scientific">Spraguea lophii (strain 42_110)</name>
    <name type="common">Microsporidian parasite</name>
    <dbReference type="NCBI Taxonomy" id="1358809"/>
    <lineage>
        <taxon>Eukaryota</taxon>
        <taxon>Fungi</taxon>
        <taxon>Fungi incertae sedis</taxon>
        <taxon>Microsporidia</taxon>
        <taxon>Spragueidae</taxon>
        <taxon>Spraguea</taxon>
    </lineage>
</organism>
<dbReference type="SUPFAM" id="SSF103473">
    <property type="entry name" value="MFS general substrate transporter"/>
    <property type="match status" value="1"/>
</dbReference>
<feature type="transmembrane region" description="Helical" evidence="1">
    <location>
        <begin position="176"/>
        <end position="198"/>
    </location>
</feature>
<keyword evidence="1" id="KW-0812">Transmembrane</keyword>
<dbReference type="Proteomes" id="UP000014978">
    <property type="component" value="Unassembled WGS sequence"/>
</dbReference>
<feature type="transmembrane region" description="Helical" evidence="1">
    <location>
        <begin position="210"/>
        <end position="227"/>
    </location>
</feature>
<protein>
    <submittedName>
        <fullName evidence="2">Uncharacterized protein</fullName>
    </submittedName>
</protein>
<dbReference type="InParanoid" id="S7XH81"/>
<sequence>MIRNWFYTITDKISVFYTNYIEANLVVQENQCNCGDECNGGWEDENYTKIKYFVDNKTVRWMAPYFVRMKNIWNKYHFKYKLLLFSAGMILHSTYHYLPVMLRETMDDSKYLKNDIIISTLVPILVLITSILCTHGGYMIISFVTCGWLVSFVLLSRIEESNIINSHDTGKTICTFILLLILEYCRSLIFPYVASYIVKQIGYKMSKQSIGTIIACIISIIIGEKIVKSGGQIALSKFSILVTVSAFISLQSFIWLMDKNHNDQEEIEVEESISMNITNGNGEDEYFDGEKKIKNETFGITNFCIGNIFFLVFIANVFILGTGKELAIAYIITYQLNFLKITTLWDTYENNTVMFYVNKVIGPYGLMRSFCICAEIICIYSIPEITKRLEKQKDTNSIHHLYIYLFAFIPIVISTTIYLTVPMPSYTLLCLSEFLRGITNYLGNVYGPIITTTMIKNKNYKFAAMAAYNMVFFGINKSLAGSIMLYYLWKKENDINNHNHTTYTNVMHFSKHNITSDTFKSVFITSIIVLTIGILALLIFTVYYNKENKEENNLNNTIEV</sequence>
<dbReference type="AlphaFoldDB" id="S7XH81"/>
<keyword evidence="1" id="KW-1133">Transmembrane helix</keyword>
<comment type="caution">
    <text evidence="2">The sequence shown here is derived from an EMBL/GenBank/DDBJ whole genome shotgun (WGS) entry which is preliminary data.</text>
</comment>
<feature type="transmembrane region" description="Helical" evidence="1">
    <location>
        <begin position="327"/>
        <end position="345"/>
    </location>
</feature>
<proteinExistence type="predicted"/>
<feature type="transmembrane region" description="Helical" evidence="1">
    <location>
        <begin position="138"/>
        <end position="155"/>
    </location>
</feature>
<gene>
    <name evidence="2" type="ORF">SLOPH_1168</name>
</gene>
<reference evidence="3" key="1">
    <citation type="journal article" date="2013" name="PLoS Genet.">
        <title>The genome of Spraguea lophii and the basis of host-microsporidian interactions.</title>
        <authorList>
            <person name="Campbell S.E."/>
            <person name="Williams T.A."/>
            <person name="Yousuf A."/>
            <person name="Soanes D.M."/>
            <person name="Paszkiewicz K.H."/>
            <person name="Williams B.A.P."/>
        </authorList>
    </citation>
    <scope>NUCLEOTIDE SEQUENCE [LARGE SCALE GENOMIC DNA]</scope>
    <source>
        <strain evidence="3">42_110</strain>
    </source>
</reference>
<name>S7XH81_SPRLO</name>
<feature type="transmembrane region" description="Helical" evidence="1">
    <location>
        <begin position="402"/>
        <end position="422"/>
    </location>
</feature>